<organism evidence="1">
    <name type="scientific">Cucumis melo</name>
    <name type="common">Muskmelon</name>
    <dbReference type="NCBI Taxonomy" id="3656"/>
    <lineage>
        <taxon>Eukaryota</taxon>
        <taxon>Viridiplantae</taxon>
        <taxon>Streptophyta</taxon>
        <taxon>Embryophyta</taxon>
        <taxon>Tracheophyta</taxon>
        <taxon>Spermatophyta</taxon>
        <taxon>Magnoliopsida</taxon>
        <taxon>eudicotyledons</taxon>
        <taxon>Gunneridae</taxon>
        <taxon>Pentapetalae</taxon>
        <taxon>rosids</taxon>
        <taxon>fabids</taxon>
        <taxon>Cucurbitales</taxon>
        <taxon>Cucurbitaceae</taxon>
        <taxon>Benincaseae</taxon>
        <taxon>Cucumis</taxon>
    </lineage>
</organism>
<evidence type="ECO:0000313" key="1">
    <source>
        <dbReference type="EnsemblPlants" id="MELO3C008729.2.1"/>
    </source>
</evidence>
<reference evidence="1" key="1">
    <citation type="submission" date="2023-03" db="UniProtKB">
        <authorList>
            <consortium name="EnsemblPlants"/>
        </authorList>
    </citation>
    <scope>IDENTIFICATION</scope>
</reference>
<protein>
    <recommendedName>
        <fullName evidence="2">Protein MNN4-like</fullName>
    </recommendedName>
</protein>
<dbReference type="Gramene" id="MELO3C008729.2.1">
    <property type="protein sequence ID" value="MELO3C008729.2.1"/>
    <property type="gene ID" value="MELO3C008729.2"/>
</dbReference>
<sequence length="140" mass="16239">MKLRKKGLRKKSVKVARNTTRKICKRGRSQRNKVKNKEGSSTFIVETDFERVTRKAQEKKEKVVLDLIRIKIKAHGDKALTKTKKEVKLSRRGKLLNKIEKIPLSTEKGNVKKTQIKELVENFDREMNELSPLDDAMVLP</sequence>
<evidence type="ECO:0008006" key="2">
    <source>
        <dbReference type="Google" id="ProtNLM"/>
    </source>
</evidence>
<accession>A0A9I9CUS3</accession>
<dbReference type="AlphaFoldDB" id="A0A9I9CUS3"/>
<proteinExistence type="predicted"/>
<name>A0A9I9CUS3_CUCME</name>
<dbReference type="EnsemblPlants" id="MELO3C008729.2.1">
    <property type="protein sequence ID" value="MELO3C008729.2.1"/>
    <property type="gene ID" value="MELO3C008729.2"/>
</dbReference>